<reference evidence="1" key="1">
    <citation type="submission" date="2023-03" db="EMBL/GenBank/DDBJ databases">
        <title>Massive genome expansion in bonnet fungi (Mycena s.s.) driven by repeated elements and novel gene families across ecological guilds.</title>
        <authorList>
            <consortium name="Lawrence Berkeley National Laboratory"/>
            <person name="Harder C.B."/>
            <person name="Miyauchi S."/>
            <person name="Viragh M."/>
            <person name="Kuo A."/>
            <person name="Thoen E."/>
            <person name="Andreopoulos B."/>
            <person name="Lu D."/>
            <person name="Skrede I."/>
            <person name="Drula E."/>
            <person name="Henrissat B."/>
            <person name="Morin E."/>
            <person name="Kohler A."/>
            <person name="Barry K."/>
            <person name="LaButti K."/>
            <person name="Morin E."/>
            <person name="Salamov A."/>
            <person name="Lipzen A."/>
            <person name="Mereny Z."/>
            <person name="Hegedus B."/>
            <person name="Baldrian P."/>
            <person name="Stursova M."/>
            <person name="Weitz H."/>
            <person name="Taylor A."/>
            <person name="Grigoriev I.V."/>
            <person name="Nagy L.G."/>
            <person name="Martin F."/>
            <person name="Kauserud H."/>
        </authorList>
    </citation>
    <scope>NUCLEOTIDE SEQUENCE</scope>
    <source>
        <strain evidence="1">CBHHK200</strain>
    </source>
</reference>
<accession>A0AAD6T7C3</accession>
<dbReference type="Gene3D" id="3.30.200.20">
    <property type="entry name" value="Phosphorylase Kinase, domain 1"/>
    <property type="match status" value="1"/>
</dbReference>
<dbReference type="EMBL" id="JARJCM010000028">
    <property type="protein sequence ID" value="KAJ7039123.1"/>
    <property type="molecule type" value="Genomic_DNA"/>
</dbReference>
<name>A0AAD6T7C3_9AGAR</name>
<evidence type="ECO:0000313" key="2">
    <source>
        <dbReference type="Proteomes" id="UP001218188"/>
    </source>
</evidence>
<dbReference type="AlphaFoldDB" id="A0AAD6T7C3"/>
<comment type="caution">
    <text evidence="1">The sequence shown here is derived from an EMBL/GenBank/DDBJ whole genome shotgun (WGS) entry which is preliminary data.</text>
</comment>
<keyword evidence="2" id="KW-1185">Reference proteome</keyword>
<evidence type="ECO:0000313" key="1">
    <source>
        <dbReference type="EMBL" id="KAJ7039123.1"/>
    </source>
</evidence>
<organism evidence="1 2">
    <name type="scientific">Mycena alexandri</name>
    <dbReference type="NCBI Taxonomy" id="1745969"/>
    <lineage>
        <taxon>Eukaryota</taxon>
        <taxon>Fungi</taxon>
        <taxon>Dikarya</taxon>
        <taxon>Basidiomycota</taxon>
        <taxon>Agaricomycotina</taxon>
        <taxon>Agaricomycetes</taxon>
        <taxon>Agaricomycetidae</taxon>
        <taxon>Agaricales</taxon>
        <taxon>Marasmiineae</taxon>
        <taxon>Mycenaceae</taxon>
        <taxon>Mycena</taxon>
    </lineage>
</organism>
<gene>
    <name evidence="1" type="ORF">C8F04DRAFT_1392581</name>
</gene>
<protein>
    <recommendedName>
        <fullName evidence="3">Protein kinase domain-containing protein</fullName>
    </recommendedName>
</protein>
<dbReference type="Proteomes" id="UP001218188">
    <property type="component" value="Unassembled WGS sequence"/>
</dbReference>
<proteinExistence type="predicted"/>
<sequence length="165" mass="17819">MVRAFVFSVLEEVEEGQERLSTASDIAKLGHGSYSTFWLARDWGAKRTVALRTPLSDPPAVLQLMDSFTLASVNGIHQALVAEPVILQQDLLKLPIKPSKAFLSSISAESSMEANLYPSNVGVAIPDLDTRDPALDGASFPPYLPTATDLRPLISGVFADLVFYG</sequence>
<evidence type="ECO:0008006" key="3">
    <source>
        <dbReference type="Google" id="ProtNLM"/>
    </source>
</evidence>